<proteinExistence type="predicted"/>
<dbReference type="CDD" id="cd13400">
    <property type="entry name" value="LT_IagB-like"/>
    <property type="match status" value="1"/>
</dbReference>
<feature type="domain" description="Transglycosylase SLT" evidence="1">
    <location>
        <begin position="18"/>
        <end position="132"/>
    </location>
</feature>
<evidence type="ECO:0000259" key="1">
    <source>
        <dbReference type="Pfam" id="PF01464"/>
    </source>
</evidence>
<dbReference type="Proteomes" id="UP001165275">
    <property type="component" value="Unassembled WGS sequence"/>
</dbReference>
<dbReference type="NCBIfam" id="NF011856">
    <property type="entry name" value="PRK15328.1"/>
    <property type="match status" value="1"/>
</dbReference>
<evidence type="ECO:0000313" key="2">
    <source>
        <dbReference type="EMBL" id="MCL1028802.1"/>
    </source>
</evidence>
<keyword evidence="3" id="KW-1185">Reference proteome</keyword>
<reference evidence="2" key="1">
    <citation type="submission" date="2021-04" db="EMBL/GenBank/DDBJ databases">
        <title>Genome sequence of Serratia sp. arafor3.</title>
        <authorList>
            <person name="Besaury L."/>
        </authorList>
    </citation>
    <scope>NUCLEOTIDE SEQUENCE</scope>
    <source>
        <strain evidence="2">Arafor3</strain>
    </source>
</reference>
<dbReference type="RefSeq" id="WP_248945235.1">
    <property type="nucleotide sequence ID" value="NZ_CBCSGY010000005.1"/>
</dbReference>
<gene>
    <name evidence="2" type="primary">iagB</name>
    <name evidence="2" type="ORF">KAJ71_07155</name>
</gene>
<sequence>MNRLPIILMFILPVAKADCWIYAEQKFGIESKLLTAIAQVESGMKQEAKGVNKNGSVDYGLMQINSMHLPRLQRIGISKDLLYKDPCVSVLVGASILSEMMKIYGYSWEAVGAYNAGTGKGRHKLRMKYASKVWRVYNKMEVTKN</sequence>
<accession>A0ABT0KA56</accession>
<dbReference type="InterPro" id="IPR023346">
    <property type="entry name" value="Lysozyme-like_dom_sf"/>
</dbReference>
<name>A0ABT0KA56_9GAMM</name>
<organism evidence="2 3">
    <name type="scientific">Serratia silvae</name>
    <dbReference type="NCBI Taxonomy" id="2824122"/>
    <lineage>
        <taxon>Bacteria</taxon>
        <taxon>Pseudomonadati</taxon>
        <taxon>Pseudomonadota</taxon>
        <taxon>Gammaproteobacteria</taxon>
        <taxon>Enterobacterales</taxon>
        <taxon>Yersiniaceae</taxon>
        <taxon>Serratia</taxon>
    </lineage>
</organism>
<dbReference type="Pfam" id="PF01464">
    <property type="entry name" value="SLT"/>
    <property type="match status" value="1"/>
</dbReference>
<dbReference type="InterPro" id="IPR008258">
    <property type="entry name" value="Transglycosylase_SLT_dom_1"/>
</dbReference>
<dbReference type="SUPFAM" id="SSF53955">
    <property type="entry name" value="Lysozyme-like"/>
    <property type="match status" value="1"/>
</dbReference>
<protein>
    <submittedName>
        <fullName evidence="2">Type III secretion system invasion protein IagB</fullName>
    </submittedName>
</protein>
<dbReference type="EMBL" id="JAGQDC010000004">
    <property type="protein sequence ID" value="MCL1028802.1"/>
    <property type="molecule type" value="Genomic_DNA"/>
</dbReference>
<evidence type="ECO:0000313" key="3">
    <source>
        <dbReference type="Proteomes" id="UP001165275"/>
    </source>
</evidence>
<dbReference type="Gene3D" id="1.10.530.10">
    <property type="match status" value="1"/>
</dbReference>
<comment type="caution">
    <text evidence="2">The sequence shown here is derived from an EMBL/GenBank/DDBJ whole genome shotgun (WGS) entry which is preliminary data.</text>
</comment>